<gene>
    <name evidence="1" type="ORF">BSCA_2264</name>
</gene>
<dbReference type="InterPro" id="IPR011664">
    <property type="entry name" value="Abi_system_AbiD/AbiF-like"/>
</dbReference>
<dbReference type="EMBL" id="JGZO01000015">
    <property type="protein sequence ID" value="KFI92557.1"/>
    <property type="molecule type" value="Genomic_DNA"/>
</dbReference>
<dbReference type="GeneID" id="85167035"/>
<evidence type="ECO:0000313" key="2">
    <source>
        <dbReference type="Proteomes" id="UP000029033"/>
    </source>
</evidence>
<dbReference type="RefSeq" id="WP_081893007.1">
    <property type="nucleotide sequence ID" value="NZ_CAUPKV010000017.1"/>
</dbReference>
<proteinExistence type="predicted"/>
<evidence type="ECO:0008006" key="3">
    <source>
        <dbReference type="Google" id="ProtNLM"/>
    </source>
</evidence>
<dbReference type="eggNOG" id="COG4405">
    <property type="taxonomic scope" value="Bacteria"/>
</dbReference>
<dbReference type="Pfam" id="PF07751">
    <property type="entry name" value="Abi_2"/>
    <property type="match status" value="1"/>
</dbReference>
<evidence type="ECO:0000313" key="1">
    <source>
        <dbReference type="EMBL" id="KFI92557.1"/>
    </source>
</evidence>
<dbReference type="AlphaFoldDB" id="A0A087DAK7"/>
<sequence length="230" mass="27273">MTDVTQVTLKDLRDWFSNERMKRYEDAAADPVALYVWNARLSKAYLEDIAHVEVLLRNFIANRLIAECGQKNWYDCSDYFGFDYEFKKAVERVRKRIRYSGRSLTPDRVIAGLSLDSWRFLLVRKLEPTVWKALRDQTNGGMPYYRSRRRKEFESHVVQLLELRNRCSHQEPLIQPNVTEEDNYLDARWENLLWIAHIINPKAADWIRNQSRVPDLRGQRPDPLNGLTSI</sequence>
<dbReference type="Proteomes" id="UP000029033">
    <property type="component" value="Unassembled WGS sequence"/>
</dbReference>
<comment type="caution">
    <text evidence="1">The sequence shown here is derived from an EMBL/GenBank/DDBJ whole genome shotgun (WGS) entry which is preliminary data.</text>
</comment>
<accession>A0A087DAK7</accession>
<protein>
    <recommendedName>
        <fullName evidence="3">Abi-like protein</fullName>
    </recommendedName>
</protein>
<dbReference type="STRING" id="158787.BSCA_2264"/>
<name>A0A087DAK7_9BIFI</name>
<keyword evidence="2" id="KW-1185">Reference proteome</keyword>
<dbReference type="OrthoDB" id="3418622at2"/>
<organism evidence="1 2">
    <name type="scientific">Bifidobacterium scardovii</name>
    <dbReference type="NCBI Taxonomy" id="158787"/>
    <lineage>
        <taxon>Bacteria</taxon>
        <taxon>Bacillati</taxon>
        <taxon>Actinomycetota</taxon>
        <taxon>Actinomycetes</taxon>
        <taxon>Bifidobacteriales</taxon>
        <taxon>Bifidobacteriaceae</taxon>
        <taxon>Bifidobacterium</taxon>
    </lineage>
</organism>
<reference evidence="1 2" key="1">
    <citation type="submission" date="2014-03" db="EMBL/GenBank/DDBJ databases">
        <title>Genomics of Bifidobacteria.</title>
        <authorList>
            <person name="Ventura M."/>
            <person name="Milani C."/>
            <person name="Lugli G.A."/>
        </authorList>
    </citation>
    <scope>NUCLEOTIDE SEQUENCE [LARGE SCALE GENOMIC DNA]</scope>
    <source>
        <strain evidence="1 2">LMG 21589</strain>
    </source>
</reference>